<organism evidence="1 2">
    <name type="scientific">Marchantia polymorpha</name>
    <name type="common">Common liverwort</name>
    <name type="synonym">Marchantia aquatica</name>
    <dbReference type="NCBI Taxonomy" id="3197"/>
    <lineage>
        <taxon>Eukaryota</taxon>
        <taxon>Viridiplantae</taxon>
        <taxon>Streptophyta</taxon>
        <taxon>Embryophyta</taxon>
        <taxon>Marchantiophyta</taxon>
        <taxon>Marchantiopsida</taxon>
        <taxon>Marchantiidae</taxon>
        <taxon>Marchantiales</taxon>
        <taxon>Marchantiaceae</taxon>
        <taxon>Marchantia</taxon>
    </lineage>
</organism>
<dbReference type="Proteomes" id="UP000244005">
    <property type="component" value="Unassembled WGS sequence"/>
</dbReference>
<dbReference type="EMBL" id="KZ772732">
    <property type="protein sequence ID" value="PTQ36933.1"/>
    <property type="molecule type" value="Genomic_DNA"/>
</dbReference>
<evidence type="ECO:0000313" key="2">
    <source>
        <dbReference type="Proteomes" id="UP000244005"/>
    </source>
</evidence>
<reference evidence="2" key="1">
    <citation type="journal article" date="2017" name="Cell">
        <title>Insights into land plant evolution garnered from the Marchantia polymorpha genome.</title>
        <authorList>
            <person name="Bowman J.L."/>
            <person name="Kohchi T."/>
            <person name="Yamato K.T."/>
            <person name="Jenkins J."/>
            <person name="Shu S."/>
            <person name="Ishizaki K."/>
            <person name="Yamaoka S."/>
            <person name="Nishihama R."/>
            <person name="Nakamura Y."/>
            <person name="Berger F."/>
            <person name="Adam C."/>
            <person name="Aki S.S."/>
            <person name="Althoff F."/>
            <person name="Araki T."/>
            <person name="Arteaga-Vazquez M.A."/>
            <person name="Balasubrmanian S."/>
            <person name="Barry K."/>
            <person name="Bauer D."/>
            <person name="Boehm C.R."/>
            <person name="Briginshaw L."/>
            <person name="Caballero-Perez J."/>
            <person name="Catarino B."/>
            <person name="Chen F."/>
            <person name="Chiyoda S."/>
            <person name="Chovatia M."/>
            <person name="Davies K.M."/>
            <person name="Delmans M."/>
            <person name="Demura T."/>
            <person name="Dierschke T."/>
            <person name="Dolan L."/>
            <person name="Dorantes-Acosta A.E."/>
            <person name="Eklund D.M."/>
            <person name="Florent S.N."/>
            <person name="Flores-Sandoval E."/>
            <person name="Fujiyama A."/>
            <person name="Fukuzawa H."/>
            <person name="Galik B."/>
            <person name="Grimanelli D."/>
            <person name="Grimwood J."/>
            <person name="Grossniklaus U."/>
            <person name="Hamada T."/>
            <person name="Haseloff J."/>
            <person name="Hetherington A.J."/>
            <person name="Higo A."/>
            <person name="Hirakawa Y."/>
            <person name="Hundley H.N."/>
            <person name="Ikeda Y."/>
            <person name="Inoue K."/>
            <person name="Inoue S.I."/>
            <person name="Ishida S."/>
            <person name="Jia Q."/>
            <person name="Kakita M."/>
            <person name="Kanazawa T."/>
            <person name="Kawai Y."/>
            <person name="Kawashima T."/>
            <person name="Kennedy M."/>
            <person name="Kinose K."/>
            <person name="Kinoshita T."/>
            <person name="Kohara Y."/>
            <person name="Koide E."/>
            <person name="Komatsu K."/>
            <person name="Kopischke S."/>
            <person name="Kubo M."/>
            <person name="Kyozuka J."/>
            <person name="Lagercrantz U."/>
            <person name="Lin S.S."/>
            <person name="Lindquist E."/>
            <person name="Lipzen A.M."/>
            <person name="Lu C.W."/>
            <person name="De Luna E."/>
            <person name="Martienssen R.A."/>
            <person name="Minamino N."/>
            <person name="Mizutani M."/>
            <person name="Mizutani M."/>
            <person name="Mochizuki N."/>
            <person name="Monte I."/>
            <person name="Mosher R."/>
            <person name="Nagasaki H."/>
            <person name="Nakagami H."/>
            <person name="Naramoto S."/>
            <person name="Nishitani K."/>
            <person name="Ohtani M."/>
            <person name="Okamoto T."/>
            <person name="Okumura M."/>
            <person name="Phillips J."/>
            <person name="Pollak B."/>
            <person name="Reinders A."/>
            <person name="Rovekamp M."/>
            <person name="Sano R."/>
            <person name="Sawa S."/>
            <person name="Schmid M.W."/>
            <person name="Shirakawa M."/>
            <person name="Solano R."/>
            <person name="Spunde A."/>
            <person name="Suetsugu N."/>
            <person name="Sugano S."/>
            <person name="Sugiyama A."/>
            <person name="Sun R."/>
            <person name="Suzuki Y."/>
            <person name="Takenaka M."/>
            <person name="Takezawa D."/>
            <person name="Tomogane H."/>
            <person name="Tsuzuki M."/>
            <person name="Ueda T."/>
            <person name="Umeda M."/>
            <person name="Ward J.M."/>
            <person name="Watanabe Y."/>
            <person name="Yazaki K."/>
            <person name="Yokoyama R."/>
            <person name="Yoshitake Y."/>
            <person name="Yotsui I."/>
            <person name="Zachgo S."/>
            <person name="Schmutz J."/>
        </authorList>
    </citation>
    <scope>NUCLEOTIDE SEQUENCE [LARGE SCALE GENOMIC DNA]</scope>
    <source>
        <strain evidence="2">Tak-1</strain>
    </source>
</reference>
<dbReference type="Gramene" id="Mp6g08930.1">
    <property type="protein sequence ID" value="Mp6g08930.1.cds1"/>
    <property type="gene ID" value="Mp6g08930"/>
</dbReference>
<proteinExistence type="predicted"/>
<name>A0A2R6WSV2_MARPO</name>
<protein>
    <submittedName>
        <fullName evidence="1">Uncharacterized protein</fullName>
    </submittedName>
</protein>
<sequence length="130" mass="14353">MATLDVLHTFDASGSCNWYKWNHVNVVGVITSSLSIDDLHFSPRVKVIVAVGFMLKIKVLSPAVKECCVQLQVSGSSHQCTQVHESCTETETERVGSRLQSCNLQATNSTLSLSLRPGWWRLEGSKYAVN</sequence>
<gene>
    <name evidence="1" type="ORF">MARPO_0060s0026</name>
</gene>
<keyword evidence="2" id="KW-1185">Reference proteome</keyword>
<dbReference type="AlphaFoldDB" id="A0A2R6WSV2"/>
<accession>A0A2R6WSV2</accession>
<evidence type="ECO:0000313" key="1">
    <source>
        <dbReference type="EMBL" id="PTQ36933.1"/>
    </source>
</evidence>